<name>A0AAD9MKB6_PROWI</name>
<proteinExistence type="predicted"/>
<dbReference type="EMBL" id="JASFZW010000012">
    <property type="protein sequence ID" value="KAK2076068.1"/>
    <property type="molecule type" value="Genomic_DNA"/>
</dbReference>
<comment type="caution">
    <text evidence="1">The sequence shown here is derived from an EMBL/GenBank/DDBJ whole genome shotgun (WGS) entry which is preliminary data.</text>
</comment>
<gene>
    <name evidence="1" type="ORF">QBZ16_001404</name>
</gene>
<dbReference type="AlphaFoldDB" id="A0AAD9MKB6"/>
<evidence type="ECO:0000313" key="2">
    <source>
        <dbReference type="Proteomes" id="UP001255856"/>
    </source>
</evidence>
<reference evidence="1" key="1">
    <citation type="submission" date="2021-01" db="EMBL/GenBank/DDBJ databases">
        <authorList>
            <person name="Eckstrom K.M.E."/>
        </authorList>
    </citation>
    <scope>NUCLEOTIDE SEQUENCE</scope>
    <source>
        <strain evidence="1">UVCC 0001</strain>
    </source>
</reference>
<protein>
    <submittedName>
        <fullName evidence="1">Uncharacterized protein</fullName>
    </submittedName>
</protein>
<evidence type="ECO:0000313" key="1">
    <source>
        <dbReference type="EMBL" id="KAK2076068.1"/>
    </source>
</evidence>
<sequence length="203" mass="22929">MLVRRPGTLLVRTLSIGNNEDEAYPCTMCGPPCPTDIGAAGTDDPDLADHITENLAAAVQNRYPLPNRLPTYAGTVSCKTCFGQGRVKRMTPAMERLLGLEDSWALRLAERMGRRYFLRANRPRDRPRLFMEFPQGPQRNADFPWGLNREKMKIRFSRPVQRRGPEPALPLRHGPIDIIFTSKPSLEKFVLPFVNDESAPGKK</sequence>
<accession>A0AAD9MKB6</accession>
<keyword evidence="2" id="KW-1185">Reference proteome</keyword>
<dbReference type="Proteomes" id="UP001255856">
    <property type="component" value="Unassembled WGS sequence"/>
</dbReference>
<organism evidence="1 2">
    <name type="scientific">Prototheca wickerhamii</name>
    <dbReference type="NCBI Taxonomy" id="3111"/>
    <lineage>
        <taxon>Eukaryota</taxon>
        <taxon>Viridiplantae</taxon>
        <taxon>Chlorophyta</taxon>
        <taxon>core chlorophytes</taxon>
        <taxon>Trebouxiophyceae</taxon>
        <taxon>Chlorellales</taxon>
        <taxon>Chlorellaceae</taxon>
        <taxon>Prototheca</taxon>
    </lineage>
</organism>